<protein>
    <submittedName>
        <fullName evidence="1">Uncharacterized protein</fullName>
    </submittedName>
</protein>
<dbReference type="EMBL" id="OK319016">
    <property type="protein sequence ID" value="UCR90894.1"/>
    <property type="molecule type" value="Genomic_DNA"/>
</dbReference>
<dbReference type="Proteomes" id="UP000827707">
    <property type="component" value="Segment"/>
</dbReference>
<evidence type="ECO:0000313" key="1">
    <source>
        <dbReference type="EMBL" id="UCR90894.1"/>
    </source>
</evidence>
<organism evidence="1 2">
    <name type="scientific">Brevundimonas phage AA</name>
    <dbReference type="NCBI Taxonomy" id="2880937"/>
    <lineage>
        <taxon>Viruses</taxon>
        <taxon>Duplodnaviria</taxon>
        <taxon>Heunggongvirae</taxon>
        <taxon>Uroviricota</taxon>
        <taxon>Caudoviricetes</taxon>
        <taxon>Autographivirales</taxon>
        <taxon>Autonotataviridae</taxon>
        <taxon>Conareevirus</taxon>
        <taxon>Conareevirus doublea</taxon>
    </lineage>
</organism>
<name>A0AAN0MNN4_9CAUD</name>
<sequence>MLKRFNGSSFVDIGSLKRWSGSAWEGVQTVKRWSGSAWETVWTALSVAVGGGFSQTSSGNNRYTDIGSFYVTRTPTTSPAPTAWSWELNDTGGQLSFFSGATSANFSCRGPQWQFGNFNPTFQADVRCTVTIEGKQYTTPWATFYYTGSGDL</sequence>
<accession>A0AAN0MNN4</accession>
<keyword evidence="2" id="KW-1185">Reference proteome</keyword>
<evidence type="ECO:0000313" key="2">
    <source>
        <dbReference type="Proteomes" id="UP000827707"/>
    </source>
</evidence>
<proteinExistence type="predicted"/>
<reference evidence="2" key="1">
    <citation type="journal article" date="2024" name="Viruses">
        <title>New Genera and Species of Caulobacter and Brevundimonas Bacteriophages Provide Insights into Phage Genome Evolution.</title>
        <authorList>
            <person name="Ely B."/>
            <person name="Hils M."/>
            <person name="Clarke A."/>
            <person name="Albert M."/>
            <person name="Holness N."/>
            <person name="Lenski J."/>
            <person name="Mohammadi T."/>
        </authorList>
    </citation>
    <scope>NUCLEOTIDE SEQUENCE [LARGE SCALE GENOMIC DNA]</scope>
</reference>